<gene>
    <name evidence="3" type="primary">pseB</name>
    <name evidence="3" type="ORF">GCM10008983_09200</name>
</gene>
<proteinExistence type="inferred from homology"/>
<dbReference type="PANTHER" id="PTHR43318:SF2">
    <property type="entry name" value="UDP-N-ACETYLGLUCOSAMINE 4,6-DEHYDRATASE (INVERTING)"/>
    <property type="match status" value="1"/>
</dbReference>
<dbReference type="InterPro" id="IPR020025">
    <property type="entry name" value="PseB"/>
</dbReference>
<sequence>MNLNNKTILVTGGTGSFGKKFITKVLEQDVKKVIVFSRDELKQHEMAQEFTDPRIRFFIGDVRDRDRLYRAFDGVDIVIHAAALKHVGACEYNPFEAVKTNIHSAQNIVEAAIDRGVQKVIALSTDKAASPINLYGATKLASDKLFVAANSYVGDKDTRFAVVRYGNVVGSRGSVVPFFKKLRDQGATEIPITDERMTRFWITLDQGVQFVIDSLERIHGGEIFVPKIPSMMVTDLAKAIAPECDINIVGIRPGEKLHEVMITEDDARRTLEYDSYYVIQPEFPWWRDEFSNGGKPLSDGFSYVSNVNDEWLTVEDLKNLVKE</sequence>
<dbReference type="RefSeq" id="WP_343751484.1">
    <property type="nucleotide sequence ID" value="NZ_BAAADM010000023.1"/>
</dbReference>
<evidence type="ECO:0000259" key="2">
    <source>
        <dbReference type="Pfam" id="PF02719"/>
    </source>
</evidence>
<accession>A0ABN0Z5N6</accession>
<comment type="similarity">
    <text evidence="1">Belongs to the polysaccharide synthase family.</text>
</comment>
<name>A0ABN0Z5N6_9BACI</name>
<keyword evidence="4" id="KW-1185">Reference proteome</keyword>
<dbReference type="Pfam" id="PF02719">
    <property type="entry name" value="Polysacc_synt_2"/>
    <property type="match status" value="1"/>
</dbReference>
<protein>
    <submittedName>
        <fullName evidence="3">UDP-N-acetylglucosamine 4,6-dehydratase (Inverting)</fullName>
    </submittedName>
</protein>
<dbReference type="InterPro" id="IPR036291">
    <property type="entry name" value="NAD(P)-bd_dom_sf"/>
</dbReference>
<dbReference type="NCBIfam" id="TIGR03589">
    <property type="entry name" value="PseB"/>
    <property type="match status" value="1"/>
</dbReference>
<dbReference type="SUPFAM" id="SSF51735">
    <property type="entry name" value="NAD(P)-binding Rossmann-fold domains"/>
    <property type="match status" value="1"/>
</dbReference>
<dbReference type="Proteomes" id="UP001501459">
    <property type="component" value="Unassembled WGS sequence"/>
</dbReference>
<dbReference type="Gene3D" id="3.40.50.720">
    <property type="entry name" value="NAD(P)-binding Rossmann-like Domain"/>
    <property type="match status" value="1"/>
</dbReference>
<reference evidence="3 4" key="1">
    <citation type="journal article" date="2019" name="Int. J. Syst. Evol. Microbiol.">
        <title>The Global Catalogue of Microorganisms (GCM) 10K type strain sequencing project: providing services to taxonomists for standard genome sequencing and annotation.</title>
        <authorList>
            <consortium name="The Broad Institute Genomics Platform"/>
            <consortium name="The Broad Institute Genome Sequencing Center for Infectious Disease"/>
            <person name="Wu L."/>
            <person name="Ma J."/>
        </authorList>
    </citation>
    <scope>NUCLEOTIDE SEQUENCE [LARGE SCALE GENOMIC DNA]</scope>
    <source>
        <strain evidence="3 4">JCM 12149</strain>
    </source>
</reference>
<feature type="domain" description="Polysaccharide biosynthesis protein CapD-like" evidence="2">
    <location>
        <begin position="8"/>
        <end position="280"/>
    </location>
</feature>
<dbReference type="PANTHER" id="PTHR43318">
    <property type="entry name" value="UDP-N-ACETYLGLUCOSAMINE 4,6-DEHYDRATASE"/>
    <property type="match status" value="1"/>
</dbReference>
<organism evidence="3 4">
    <name type="scientific">Lentibacillus halophilus</name>
    <dbReference type="NCBI Taxonomy" id="295065"/>
    <lineage>
        <taxon>Bacteria</taxon>
        <taxon>Bacillati</taxon>
        <taxon>Bacillota</taxon>
        <taxon>Bacilli</taxon>
        <taxon>Bacillales</taxon>
        <taxon>Bacillaceae</taxon>
        <taxon>Lentibacillus</taxon>
    </lineage>
</organism>
<comment type="caution">
    <text evidence="3">The sequence shown here is derived from an EMBL/GenBank/DDBJ whole genome shotgun (WGS) entry which is preliminary data.</text>
</comment>
<dbReference type="EMBL" id="BAAADM010000023">
    <property type="protein sequence ID" value="GAA0434791.1"/>
    <property type="molecule type" value="Genomic_DNA"/>
</dbReference>
<evidence type="ECO:0000313" key="4">
    <source>
        <dbReference type="Proteomes" id="UP001501459"/>
    </source>
</evidence>
<evidence type="ECO:0000256" key="1">
    <source>
        <dbReference type="ARBA" id="ARBA00007430"/>
    </source>
</evidence>
<dbReference type="InterPro" id="IPR051203">
    <property type="entry name" value="Polysaccharide_Synthase-Rel"/>
</dbReference>
<evidence type="ECO:0000313" key="3">
    <source>
        <dbReference type="EMBL" id="GAA0434791.1"/>
    </source>
</evidence>
<dbReference type="InterPro" id="IPR003869">
    <property type="entry name" value="Polysac_CapD-like"/>
</dbReference>
<dbReference type="CDD" id="cd05237">
    <property type="entry name" value="UDP_invert_4-6DH_SDR_e"/>
    <property type="match status" value="1"/>
</dbReference>